<protein>
    <submittedName>
        <fullName evidence="1">Uncharacterized protein</fullName>
    </submittedName>
</protein>
<sequence length="124" mass="14743">MNKILAAADNLLMESKENKQKEKQFDLMYYEICRMALNWHSEKISLNEMPHNSAQYRHRLSHSNYLEGISIKSHNGLQHFNQQLKQNENKSPILDVLIIDILIWSAIHLNRAYWRMMADLFTID</sequence>
<proteinExistence type="predicted"/>
<accession>A0A8S1YSH2</accession>
<dbReference type="AlphaFoldDB" id="A0A8S1YSH2"/>
<gene>
    <name evidence="1" type="ORF">POCTA_138.1.T2090001</name>
</gene>
<dbReference type="Proteomes" id="UP000683925">
    <property type="component" value="Unassembled WGS sequence"/>
</dbReference>
<reference evidence="1" key="1">
    <citation type="submission" date="2021-01" db="EMBL/GenBank/DDBJ databases">
        <authorList>
            <consortium name="Genoscope - CEA"/>
            <person name="William W."/>
        </authorList>
    </citation>
    <scope>NUCLEOTIDE SEQUENCE</scope>
</reference>
<keyword evidence="2" id="KW-1185">Reference proteome</keyword>
<dbReference type="EMBL" id="CAJJDP010000213">
    <property type="protein sequence ID" value="CAD8215144.1"/>
    <property type="molecule type" value="Genomic_DNA"/>
</dbReference>
<evidence type="ECO:0000313" key="1">
    <source>
        <dbReference type="EMBL" id="CAD8215144.1"/>
    </source>
</evidence>
<evidence type="ECO:0000313" key="2">
    <source>
        <dbReference type="Proteomes" id="UP000683925"/>
    </source>
</evidence>
<organism evidence="1 2">
    <name type="scientific">Paramecium octaurelia</name>
    <dbReference type="NCBI Taxonomy" id="43137"/>
    <lineage>
        <taxon>Eukaryota</taxon>
        <taxon>Sar</taxon>
        <taxon>Alveolata</taxon>
        <taxon>Ciliophora</taxon>
        <taxon>Intramacronucleata</taxon>
        <taxon>Oligohymenophorea</taxon>
        <taxon>Peniculida</taxon>
        <taxon>Parameciidae</taxon>
        <taxon>Paramecium</taxon>
    </lineage>
</organism>
<name>A0A8S1YSH2_PAROT</name>
<comment type="caution">
    <text evidence="1">The sequence shown here is derived from an EMBL/GenBank/DDBJ whole genome shotgun (WGS) entry which is preliminary data.</text>
</comment>